<dbReference type="EMBL" id="EU252401">
    <property type="protein sequence ID" value="ACD11961.1"/>
    <property type="molecule type" value="mRNA"/>
</dbReference>
<feature type="non-terminal residue" evidence="5">
    <location>
        <position position="1"/>
    </location>
</feature>
<organism evidence="5">
    <name type="scientific">Isometrus maculatus</name>
    <name type="common">Lesser brown scorpion</name>
    <name type="synonym">Scorpio maculatus</name>
    <dbReference type="NCBI Taxonomy" id="497827"/>
    <lineage>
        <taxon>Eukaryota</taxon>
        <taxon>Metazoa</taxon>
        <taxon>Ecdysozoa</taxon>
        <taxon>Arthropoda</taxon>
        <taxon>Chelicerata</taxon>
        <taxon>Arachnida</taxon>
        <taxon>Scorpiones</taxon>
        <taxon>Buthida</taxon>
        <taxon>Buthoidea</taxon>
        <taxon>Buthidae</taxon>
        <taxon>Isometrus</taxon>
    </lineage>
</organism>
<dbReference type="PROSITE" id="PS50240">
    <property type="entry name" value="TRYPSIN_DOM"/>
    <property type="match status" value="1"/>
</dbReference>
<dbReference type="InterPro" id="IPR051487">
    <property type="entry name" value="Ser/Thr_Proteases_Immune/Dev"/>
</dbReference>
<dbReference type="SUPFAM" id="SSF50494">
    <property type="entry name" value="Trypsin-like serine proteases"/>
    <property type="match status" value="1"/>
</dbReference>
<keyword evidence="3" id="KW-0720">Serine protease</keyword>
<proteinExistence type="evidence at transcript level"/>
<dbReference type="SMART" id="SM00020">
    <property type="entry name" value="Tryp_SPc"/>
    <property type="match status" value="1"/>
</dbReference>
<evidence type="ECO:0000256" key="3">
    <source>
        <dbReference type="RuleBase" id="RU363034"/>
    </source>
</evidence>
<dbReference type="InterPro" id="IPR018114">
    <property type="entry name" value="TRYPSIN_HIS"/>
</dbReference>
<comment type="similarity">
    <text evidence="2">Belongs to the peptidase S1 family. CLIP subfamily.</text>
</comment>
<dbReference type="InterPro" id="IPR001254">
    <property type="entry name" value="Trypsin_dom"/>
</dbReference>
<keyword evidence="3" id="KW-0378">Hydrolase</keyword>
<evidence type="ECO:0000259" key="4">
    <source>
        <dbReference type="PROSITE" id="PS50240"/>
    </source>
</evidence>
<feature type="domain" description="Peptidase S1" evidence="4">
    <location>
        <begin position="17"/>
        <end position="245"/>
    </location>
</feature>
<name>A0A0U1S633_ISOMC</name>
<dbReference type="PRINTS" id="PR00722">
    <property type="entry name" value="CHYMOTRYPSIN"/>
</dbReference>
<protein>
    <recommendedName>
        <fullName evidence="4">Peptidase S1 domain-containing protein</fullName>
    </recommendedName>
</protein>
<dbReference type="FunFam" id="2.40.10.10:FF:000068">
    <property type="entry name" value="transmembrane protease serine 2"/>
    <property type="match status" value="1"/>
</dbReference>
<dbReference type="CDD" id="cd00190">
    <property type="entry name" value="Tryp_SPc"/>
    <property type="match status" value="1"/>
</dbReference>
<dbReference type="PROSITE" id="PS00135">
    <property type="entry name" value="TRYPSIN_SER"/>
    <property type="match status" value="1"/>
</dbReference>
<dbReference type="GO" id="GO:0004252">
    <property type="term" value="F:serine-type endopeptidase activity"/>
    <property type="evidence" value="ECO:0007669"/>
    <property type="project" value="InterPro"/>
</dbReference>
<dbReference type="PANTHER" id="PTHR24256">
    <property type="entry name" value="TRYPTASE-RELATED"/>
    <property type="match status" value="1"/>
</dbReference>
<sequence length="252" mass="28005">LPLLISVDIKAEDEGRIFGGRYATPGEFPWMVIIKWDETIICSGFLISENYVLTAAHCIFLPVHNITGKIGTIDVDHGQNITFESATVNPNFYYYTFYGDIALLKLTQPVTFNENVKKICLAFNSSFYEPNTPVLQMGWGGFLNGSTKYSKILKVTDVGKILETKTCANYPIAYPHGSVCVKNYGNDGVCEGDSGGPLVVKKGNRYTAIGADSFGFYANCTVDNSFAEIFPDLFYHRQWILDVTNGDICKNY</sequence>
<accession>A0A0U1S633</accession>
<dbReference type="InterPro" id="IPR001314">
    <property type="entry name" value="Peptidase_S1A"/>
</dbReference>
<evidence type="ECO:0000256" key="1">
    <source>
        <dbReference type="ARBA" id="ARBA00023157"/>
    </source>
</evidence>
<dbReference type="InterPro" id="IPR033116">
    <property type="entry name" value="TRYPSIN_SER"/>
</dbReference>
<dbReference type="AlphaFoldDB" id="A0A0U1S633"/>
<keyword evidence="1" id="KW-1015">Disulfide bond</keyword>
<dbReference type="PROSITE" id="PS00134">
    <property type="entry name" value="TRYPSIN_HIS"/>
    <property type="match status" value="1"/>
</dbReference>
<dbReference type="Pfam" id="PF00089">
    <property type="entry name" value="Trypsin"/>
    <property type="match status" value="1"/>
</dbReference>
<keyword evidence="3" id="KW-0645">Protease</keyword>
<dbReference type="InterPro" id="IPR009003">
    <property type="entry name" value="Peptidase_S1_PA"/>
</dbReference>
<dbReference type="Gene3D" id="2.40.10.10">
    <property type="entry name" value="Trypsin-like serine proteases"/>
    <property type="match status" value="1"/>
</dbReference>
<dbReference type="GO" id="GO:0006508">
    <property type="term" value="P:proteolysis"/>
    <property type="evidence" value="ECO:0007669"/>
    <property type="project" value="UniProtKB-KW"/>
</dbReference>
<evidence type="ECO:0000256" key="2">
    <source>
        <dbReference type="ARBA" id="ARBA00024195"/>
    </source>
</evidence>
<dbReference type="InterPro" id="IPR043504">
    <property type="entry name" value="Peptidase_S1_PA_chymotrypsin"/>
</dbReference>
<evidence type="ECO:0000313" key="5">
    <source>
        <dbReference type="EMBL" id="ACD11961.1"/>
    </source>
</evidence>
<reference evidence="5" key="1">
    <citation type="submission" date="2007-10" db="EMBL/GenBank/DDBJ databases">
        <title>Classification and functional annotation of ESTs from venom glands of Isometrus maculatus.</title>
        <authorList>
            <person name="Li W."/>
            <person name="Ma Y."/>
            <person name="Zhao R."/>
            <person name="Cao Z."/>
        </authorList>
    </citation>
    <scope>NUCLEOTIDE SEQUENCE</scope>
    <source>
        <tissue evidence="5">Venom gland</tissue>
    </source>
</reference>